<gene>
    <name evidence="2" type="ORF">HF320_04810</name>
</gene>
<dbReference type="GO" id="GO:0008289">
    <property type="term" value="F:lipid binding"/>
    <property type="evidence" value="ECO:0007669"/>
    <property type="project" value="UniProtKB-KW"/>
</dbReference>
<evidence type="ECO:0000313" key="2">
    <source>
        <dbReference type="EMBL" id="NMF55646.1"/>
    </source>
</evidence>
<protein>
    <submittedName>
        <fullName evidence="2">DegV family EDD domain-containing protein</fullName>
    </submittedName>
</protein>
<sequence>MSWAIVADSSCNLRSIEASDHSTEYSTVPLVIHVGGVDYVDDENLDVHELNRIIAEEPEASSSSCPSAGVWAEQFRKFDNVIAITISANLSGSYEAASMARNIVLDEYAREHEGVISGKNIHLVDSRAAGGKLEVLVTELSRYLNDNDPTFEQAVAFIDNIEEKSQVLFSLSSYENLTKNGRMPRLAGTLASRLNIRVLGTASHEGTIKIVGPARGEKKMAKKIIASMEGDGFSGGLVFIDHVENEPAALQLKQTILERWPESEIHILPCGALCSYYAENQGLIIGYTWA</sequence>
<name>A0A7X9UBW3_9ACTN</name>
<organism evidence="2 3">
    <name type="scientific">Collinsella acetigenes</name>
    <dbReference type="NCBI Taxonomy" id="2713419"/>
    <lineage>
        <taxon>Bacteria</taxon>
        <taxon>Bacillati</taxon>
        <taxon>Actinomycetota</taxon>
        <taxon>Coriobacteriia</taxon>
        <taxon>Coriobacteriales</taxon>
        <taxon>Coriobacteriaceae</taxon>
        <taxon>Collinsella</taxon>
    </lineage>
</organism>
<dbReference type="NCBIfam" id="TIGR00762">
    <property type="entry name" value="DegV"/>
    <property type="match status" value="1"/>
</dbReference>
<keyword evidence="3" id="KW-1185">Reference proteome</keyword>
<dbReference type="AlphaFoldDB" id="A0A7X9UBW3"/>
<dbReference type="Proteomes" id="UP000546970">
    <property type="component" value="Unassembled WGS sequence"/>
</dbReference>
<dbReference type="Gene3D" id="3.40.50.10440">
    <property type="entry name" value="Dihydroxyacetone kinase, domain 1"/>
    <property type="match status" value="1"/>
</dbReference>
<dbReference type="PANTHER" id="PTHR33434">
    <property type="entry name" value="DEGV DOMAIN-CONTAINING PROTEIN DR_1986-RELATED"/>
    <property type="match status" value="1"/>
</dbReference>
<evidence type="ECO:0000313" key="3">
    <source>
        <dbReference type="Proteomes" id="UP000546970"/>
    </source>
</evidence>
<dbReference type="SUPFAM" id="SSF82549">
    <property type="entry name" value="DAK1/DegV-like"/>
    <property type="match status" value="1"/>
</dbReference>
<dbReference type="RefSeq" id="WP_169277276.1">
    <property type="nucleotide sequence ID" value="NZ_JABBCP010000002.1"/>
</dbReference>
<dbReference type="EMBL" id="JABBCP010000002">
    <property type="protein sequence ID" value="NMF55646.1"/>
    <property type="molecule type" value="Genomic_DNA"/>
</dbReference>
<reference evidence="2 3" key="1">
    <citation type="submission" date="2020-04" db="EMBL/GenBank/DDBJ databases">
        <title>Collinsella sp. KGMB02528 nov., an anaerobic actinobacterium isolated from human feces.</title>
        <authorList>
            <person name="Han K.-I."/>
            <person name="Eom M.K."/>
            <person name="Kim J.-S."/>
            <person name="Lee K.C."/>
            <person name="Suh M.K."/>
            <person name="Park S.-H."/>
            <person name="Lee J.H."/>
            <person name="Kang S.W."/>
            <person name="Park J.-E."/>
            <person name="Oh B.S."/>
            <person name="Yu S.Y."/>
            <person name="Choi S.-H."/>
            <person name="Lee D.H."/>
            <person name="Yoon H."/>
            <person name="Kim B.-Y."/>
            <person name="Lee J.H."/>
            <person name="Lee J.-S."/>
        </authorList>
    </citation>
    <scope>NUCLEOTIDE SEQUENCE [LARGE SCALE GENOMIC DNA]</scope>
    <source>
        <strain evidence="2 3">KGMB02528</strain>
    </source>
</reference>
<dbReference type="PANTHER" id="PTHR33434:SF2">
    <property type="entry name" value="FATTY ACID-BINDING PROTEIN TM_1468"/>
    <property type="match status" value="1"/>
</dbReference>
<dbReference type="InterPro" id="IPR050270">
    <property type="entry name" value="DegV_domain_contain"/>
</dbReference>
<dbReference type="InterPro" id="IPR043168">
    <property type="entry name" value="DegV_C"/>
</dbReference>
<dbReference type="InterPro" id="IPR003797">
    <property type="entry name" value="DegV"/>
</dbReference>
<evidence type="ECO:0000256" key="1">
    <source>
        <dbReference type="ARBA" id="ARBA00023121"/>
    </source>
</evidence>
<dbReference type="PROSITE" id="PS51482">
    <property type="entry name" value="DEGV"/>
    <property type="match status" value="1"/>
</dbReference>
<dbReference type="Gene3D" id="2.20.28.50">
    <property type="entry name" value="degv family protein"/>
    <property type="match status" value="1"/>
</dbReference>
<keyword evidence="1" id="KW-0446">Lipid-binding</keyword>
<dbReference type="Pfam" id="PF02645">
    <property type="entry name" value="DegV"/>
    <property type="match status" value="1"/>
</dbReference>
<comment type="caution">
    <text evidence="2">The sequence shown here is derived from an EMBL/GenBank/DDBJ whole genome shotgun (WGS) entry which is preliminary data.</text>
</comment>
<proteinExistence type="predicted"/>
<dbReference type="Gene3D" id="3.30.1180.10">
    <property type="match status" value="1"/>
</dbReference>
<accession>A0A7X9UBW3</accession>